<dbReference type="EMBL" id="JADBEJ010000005">
    <property type="protein sequence ID" value="MBE1577760.1"/>
    <property type="molecule type" value="Genomic_DNA"/>
</dbReference>
<keyword evidence="3" id="KW-1185">Reference proteome</keyword>
<evidence type="ECO:0000256" key="1">
    <source>
        <dbReference type="SAM" id="MobiDB-lite"/>
    </source>
</evidence>
<sequence>MGRIGREAVTRRGLSPATASGTGTGQTPHGIGIDQACATAVPGIFAAGDLTCLRTDSGLPGTRTPFWSTAVAKGKAAAASALTLDPAGPPLDDYFWTEILGLSIKVVSPLPPPGEPDLIEGSVPGGSALLT</sequence>
<name>A0ABR9LAS3_9PSEU</name>
<evidence type="ECO:0000313" key="3">
    <source>
        <dbReference type="Proteomes" id="UP000656548"/>
    </source>
</evidence>
<reference evidence="2 3" key="1">
    <citation type="submission" date="2020-10" db="EMBL/GenBank/DDBJ databases">
        <title>Sequencing the genomes of 1000 actinobacteria strains.</title>
        <authorList>
            <person name="Klenk H.-P."/>
        </authorList>
    </citation>
    <scope>NUCLEOTIDE SEQUENCE [LARGE SCALE GENOMIC DNA]</scope>
    <source>
        <strain evidence="2 3">DSM 46661</strain>
    </source>
</reference>
<organism evidence="2 3">
    <name type="scientific">Amycolatopsis roodepoortensis</name>
    <dbReference type="NCBI Taxonomy" id="700274"/>
    <lineage>
        <taxon>Bacteria</taxon>
        <taxon>Bacillati</taxon>
        <taxon>Actinomycetota</taxon>
        <taxon>Actinomycetes</taxon>
        <taxon>Pseudonocardiales</taxon>
        <taxon>Pseudonocardiaceae</taxon>
        <taxon>Amycolatopsis</taxon>
    </lineage>
</organism>
<accession>A0ABR9LAS3</accession>
<dbReference type="Proteomes" id="UP000656548">
    <property type="component" value="Unassembled WGS sequence"/>
</dbReference>
<feature type="compositionally biased region" description="Basic and acidic residues" evidence="1">
    <location>
        <begin position="1"/>
        <end position="10"/>
    </location>
</feature>
<protein>
    <submittedName>
        <fullName evidence="2">NADPH-dependent 2,4-dienoyl-CoA reductase/sulfur reductase-like enzyme</fullName>
    </submittedName>
</protein>
<dbReference type="Gene3D" id="3.50.50.60">
    <property type="entry name" value="FAD/NAD(P)-binding domain"/>
    <property type="match status" value="1"/>
</dbReference>
<proteinExistence type="predicted"/>
<feature type="region of interest" description="Disordered" evidence="1">
    <location>
        <begin position="1"/>
        <end position="27"/>
    </location>
</feature>
<gene>
    <name evidence="2" type="ORF">H4W30_004820</name>
</gene>
<dbReference type="SUPFAM" id="SSF51905">
    <property type="entry name" value="FAD/NAD(P)-binding domain"/>
    <property type="match status" value="1"/>
</dbReference>
<comment type="caution">
    <text evidence="2">The sequence shown here is derived from an EMBL/GenBank/DDBJ whole genome shotgun (WGS) entry which is preliminary data.</text>
</comment>
<feature type="compositionally biased region" description="Polar residues" evidence="1">
    <location>
        <begin position="17"/>
        <end position="27"/>
    </location>
</feature>
<evidence type="ECO:0000313" key="2">
    <source>
        <dbReference type="EMBL" id="MBE1577760.1"/>
    </source>
</evidence>
<dbReference type="RefSeq" id="WP_192744879.1">
    <property type="nucleotide sequence ID" value="NZ_JADBEJ010000005.1"/>
</dbReference>
<dbReference type="InterPro" id="IPR036188">
    <property type="entry name" value="FAD/NAD-bd_sf"/>
</dbReference>